<keyword evidence="4" id="KW-1185">Reference proteome</keyword>
<sequence length="120" mass="12148">MKTMYVWIGLLLPLAACAAHHPGKCTAQAEAQCANPAAAPRRAVARSPERPGAQSVTSATSAPVIVPPHGATAPAPTVGVCDPGGCWDTGGNRYNGGANGTFLNGSGKLCQRNGTSMQCF</sequence>
<evidence type="ECO:0008006" key="5">
    <source>
        <dbReference type="Google" id="ProtNLM"/>
    </source>
</evidence>
<keyword evidence="2" id="KW-0732">Signal</keyword>
<feature type="chain" id="PRO_5002144059" description="Lipoprotein" evidence="2">
    <location>
        <begin position="19"/>
        <end position="120"/>
    </location>
</feature>
<dbReference type="OrthoDB" id="8756280at2"/>
<accession>A0A0C1YRE8</accession>
<dbReference type="EMBL" id="JWJG01000028">
    <property type="protein sequence ID" value="KIF83237.1"/>
    <property type="molecule type" value="Genomic_DNA"/>
</dbReference>
<dbReference type="AlphaFoldDB" id="A0A0C1YRE8"/>
<protein>
    <recommendedName>
        <fullName evidence="5">Lipoprotein</fullName>
    </recommendedName>
</protein>
<evidence type="ECO:0000313" key="4">
    <source>
        <dbReference type="Proteomes" id="UP000031572"/>
    </source>
</evidence>
<name>A0A0C1YRE8_9BURK</name>
<evidence type="ECO:0000313" key="3">
    <source>
        <dbReference type="EMBL" id="KIF83237.1"/>
    </source>
</evidence>
<proteinExistence type="predicted"/>
<comment type="caution">
    <text evidence="3">The sequence shown here is derived from an EMBL/GenBank/DDBJ whole genome shotgun (WGS) entry which is preliminary data.</text>
</comment>
<feature type="signal peptide" evidence="2">
    <location>
        <begin position="1"/>
        <end position="18"/>
    </location>
</feature>
<evidence type="ECO:0000256" key="1">
    <source>
        <dbReference type="SAM" id="MobiDB-lite"/>
    </source>
</evidence>
<evidence type="ECO:0000256" key="2">
    <source>
        <dbReference type="SAM" id="SignalP"/>
    </source>
</evidence>
<dbReference type="Proteomes" id="UP000031572">
    <property type="component" value="Unassembled WGS sequence"/>
</dbReference>
<feature type="region of interest" description="Disordered" evidence="1">
    <location>
        <begin position="36"/>
        <end position="73"/>
    </location>
</feature>
<feature type="compositionally biased region" description="Low complexity" evidence="1">
    <location>
        <begin position="36"/>
        <end position="46"/>
    </location>
</feature>
<reference evidence="3 4" key="1">
    <citation type="submission" date="2014-12" db="EMBL/GenBank/DDBJ databases">
        <title>Denitrispirillum autotrophicum gen. nov., sp. nov., Denitrifying, Facultatively Autotrophic Bacteria Isolated from Rice Paddy Soil.</title>
        <authorList>
            <person name="Ishii S."/>
            <person name="Ashida N."/>
            <person name="Ohno H."/>
            <person name="Otsuka S."/>
            <person name="Yokota A."/>
            <person name="Senoo K."/>
        </authorList>
    </citation>
    <scope>NUCLEOTIDE SEQUENCE [LARGE SCALE GENOMIC DNA]</scope>
    <source>
        <strain evidence="3 4">TSA66</strain>
    </source>
</reference>
<gene>
    <name evidence="3" type="ORF">TSA66_24280</name>
</gene>
<dbReference type="STRING" id="709839.TSA66_24280"/>
<organism evidence="3 4">
    <name type="scientific">Noviherbaspirillum autotrophicum</name>
    <dbReference type="NCBI Taxonomy" id="709839"/>
    <lineage>
        <taxon>Bacteria</taxon>
        <taxon>Pseudomonadati</taxon>
        <taxon>Pseudomonadota</taxon>
        <taxon>Betaproteobacteria</taxon>
        <taxon>Burkholderiales</taxon>
        <taxon>Oxalobacteraceae</taxon>
        <taxon>Noviherbaspirillum</taxon>
    </lineage>
</organism>
<dbReference type="RefSeq" id="WP_040041865.1">
    <property type="nucleotide sequence ID" value="NZ_JWJG01000028.1"/>
</dbReference>